<dbReference type="InterPro" id="IPR056349">
    <property type="entry name" value="Microp_apicomplexa_10"/>
</dbReference>
<gene>
    <name evidence="1" type="ORF">Vbra_18461</name>
</gene>
<dbReference type="FunCoup" id="A0A0G4GRD6">
    <property type="interactions" value="38"/>
</dbReference>
<evidence type="ECO:0000313" key="2">
    <source>
        <dbReference type="Proteomes" id="UP000041254"/>
    </source>
</evidence>
<dbReference type="Proteomes" id="UP000041254">
    <property type="component" value="Unassembled WGS sequence"/>
</dbReference>
<organism evidence="1 2">
    <name type="scientific">Vitrella brassicaformis (strain CCMP3155)</name>
    <dbReference type="NCBI Taxonomy" id="1169540"/>
    <lineage>
        <taxon>Eukaryota</taxon>
        <taxon>Sar</taxon>
        <taxon>Alveolata</taxon>
        <taxon>Colpodellida</taxon>
        <taxon>Vitrellaceae</taxon>
        <taxon>Vitrella</taxon>
    </lineage>
</organism>
<dbReference type="OMA" id="QNHKLTW"/>
<dbReference type="Pfam" id="PF23519">
    <property type="entry name" value="Microp_apicomplexa_10"/>
    <property type="match status" value="1"/>
</dbReference>
<keyword evidence="2" id="KW-1185">Reference proteome</keyword>
<dbReference type="EMBL" id="CDMY01000770">
    <property type="protein sequence ID" value="CEM33079.1"/>
    <property type="molecule type" value="Genomic_DNA"/>
</dbReference>
<dbReference type="VEuPathDB" id="CryptoDB:Vbra_18461"/>
<reference evidence="1 2" key="1">
    <citation type="submission" date="2014-11" db="EMBL/GenBank/DDBJ databases">
        <authorList>
            <person name="Zhu J."/>
            <person name="Qi W."/>
            <person name="Song R."/>
        </authorList>
    </citation>
    <scope>NUCLEOTIDE SEQUENCE [LARGE SCALE GENOMIC DNA]</scope>
</reference>
<sequence length="101" mass="11711">MLKCRGAEAPRWRATGQLPSGKKCFVFIAKRDQDGAAEPVLCFVDSQNKRLMWLDEEEVFELERLAPRLKSYLHLWERKAAQEKVSKVEADEEMKKDVSVD</sequence>
<name>A0A0G4GRD6_VITBC</name>
<dbReference type="OrthoDB" id="359083at2759"/>
<evidence type="ECO:0000313" key="1">
    <source>
        <dbReference type="EMBL" id="CEM33079.1"/>
    </source>
</evidence>
<dbReference type="PhylomeDB" id="A0A0G4GRD6"/>
<protein>
    <submittedName>
        <fullName evidence="1">Uncharacterized protein</fullName>
    </submittedName>
</protein>
<accession>A0A0G4GRD6</accession>
<dbReference type="InParanoid" id="A0A0G4GRD6"/>
<proteinExistence type="predicted"/>
<dbReference type="AlphaFoldDB" id="A0A0G4GRD6"/>